<dbReference type="GO" id="GO:0008013">
    <property type="term" value="F:beta-catenin binding"/>
    <property type="evidence" value="ECO:0007669"/>
    <property type="project" value="TreeGrafter"/>
</dbReference>
<comment type="caution">
    <text evidence="6">The sequence shown here is derived from an EMBL/GenBank/DDBJ whole genome shotgun (WGS) entry which is preliminary data.</text>
</comment>
<dbReference type="Gene3D" id="2.60.40.3440">
    <property type="match status" value="1"/>
</dbReference>
<dbReference type="EMBL" id="LYXA01000001">
    <property type="protein sequence ID" value="OBU77234.1"/>
    <property type="molecule type" value="Genomic_DNA"/>
</dbReference>
<dbReference type="Pfam" id="PF17963">
    <property type="entry name" value="Big_9"/>
    <property type="match status" value="1"/>
</dbReference>
<comment type="subcellular location">
    <subcellularLocation>
        <location evidence="1">Membrane</location>
    </subcellularLocation>
</comment>
<dbReference type="Gene3D" id="2.60.40.60">
    <property type="entry name" value="Cadherins"/>
    <property type="match status" value="4"/>
</dbReference>
<dbReference type="InterPro" id="IPR011050">
    <property type="entry name" value="Pectin_lyase_fold/virulence"/>
</dbReference>
<feature type="domain" description="Cadherin" evidence="5">
    <location>
        <begin position="1281"/>
        <end position="1380"/>
    </location>
</feature>
<dbReference type="Pfam" id="PF13448">
    <property type="entry name" value="DUF4114"/>
    <property type="match status" value="1"/>
</dbReference>
<accession>A0A853MIC4</accession>
<feature type="domain" description="Cadherin" evidence="5">
    <location>
        <begin position="1198"/>
        <end position="1283"/>
    </location>
</feature>
<name>A0A853MIC4_9CYAN</name>
<sequence length="1681" mass="178993">MAILAVGAGQTYTTIQAAINAANNDDIIVVRPGIYQEDLTINKSVTLIGPYGTFEGIDGFENRLGVKPLDPDINAALGVGGLPTANEDFRRYQDDNGTIDNAFGNTQEAWIKGTITVTEDNVTIDGFRLRNENGPLKWNDTPDNFKLLNNYLTGYTANNSPSFGDASINNPTGVVTGWQIAGNYIGGLLGGGGTGGSIYLAGLQDSNIDDNTFWRPRAAHLYLASLTNVTIEDNKFYHGLHTGGANFDGFGEFFSGSGYGYGGYGDGYGGYGDGFFGRNYWLELKGDNDQVLIKNNEGEYNSGGIQLFGETDSPFAFDNITIEGNTFPDNNFINAYSEAPSNGKSGLIPAVMATARLSGPSGSNLVIRDNDITMDLAQVKFITDHKSSLEVRGNFNGVTVEGNTLTPKNINGGVDIITGLSLYGSLPGETLIRGNQLLGQDGDPLEASYYGIDLIPTFADYGTYTGDLTVEDNTINSWQVGVNLRNTNEITGDININGNTFENNAYGVVLDATATTNSINIAGNTFSNNFSNVFDGIDPVITMDQVLSYEENQDLGSVLGTVSATDNLPNTDNVGVTQYFISSGNDDGFFTINSSGEITLTEAGLAAANDFETSLSSFNLGIIVTDGGGLQDTETITLSIINVNEGLGQLPPITTEGAGFTVGATLIAAIPFDDPDGIPTDISYQWQRLIEGVWTNIPDATEQNYVATEDDNNNQLRVEVTYIAGGFEKVIYSNNVSISLVLVSGTFDSITGDNNLDISEKEAGVTLTGSVSEIGTTVTILFGGQTRVAQVDGLSWSYVLKPNDYNFFAAGSNLFTAIFTRTDGGETGSFTTFQTLTIPDGILPPNTSNAFDPTQPKGLKSEVIDAAQTLEIDGVSILEISKTVGILGEGESFNDPNIAVLPIGTRDIFDQGANAGAANYAAFKTEPGTSIQSIYIVPAVEEEGVKKLQVVLADGTVVEAEIPPDLISPIGDPLAVTISGVQPGGTTTFVLYLSQNVINQLPEDLNLARYVKFNYESQQFELYDDFNYDYIFNDVDGDGVRDFGEVYLTVNLTDGDIWDGDGLANGIIVDPGQLGIATDSGTDNNPPIAIELRGIVAENDPGAFIGSLTVTDDPGDSHTFTVNDSRFEVINVDGNNILKLREGESLDYEAASNIVLTITAIDNGGLEITQDFTITVTDVNEAPVAIELNQITVIENDPGAIIGTLTVSDPDGNDGHTLKVNNDTRFEIVDFDGNQTLKLKAGESLDYEAGSVKLSITATDNGGLEVTQDLTVSITDVNEPPVVSFSFFVPESTTLVSNLTVEDPENDPITLSLAGVDASLFSISPTGELTFNTAPDFEEPLNADKNNLYKLQVVARDEQNNKSIQDISILVTNVNEAPIAIDDVLAIIPGSSFGTLNPLDNDSDPDLNDPLTIINKTDGNYGRVEIRDNELIYTLLDATYIGDDVFSYTIIDEQGLAATANVNVTITGTDIITYPVEILDPEDSLIPDEAGPLSDIVNDISFNFLTDYDKVQAKLALQEALSKTEASFTNLFGLYEVDNALTGSVNGVLPEDKSAYAKAALSRVVPNFVVRAGGSGDGVNGDVIVSEGKIYAPFVIAHGGNFSGSVQDAVNAFFHVNPDNSPATAQNYTTLPVAYFSFGSANPDGAAHIKSFGNNVFGFEDLPAGVGVSDYDFNDTVFSFG</sequence>
<dbReference type="SMART" id="SM00112">
    <property type="entry name" value="CA"/>
    <property type="match status" value="4"/>
</dbReference>
<dbReference type="SUPFAM" id="SSF49313">
    <property type="entry name" value="Cadherin-like"/>
    <property type="match status" value="4"/>
</dbReference>
<reference evidence="6 7" key="1">
    <citation type="submission" date="2016-05" db="EMBL/GenBank/DDBJ databases">
        <title>First complete genome of the cyanobacterium Cylindrospermopsis raciborskii CS505, containing a circular chromosome and a single extrachromosomal element.</title>
        <authorList>
            <person name="Fuentes J."/>
            <person name="Tamames J."/>
            <person name="Allen E."/>
            <person name="Plominski A."/>
            <person name="Vasquez M."/>
        </authorList>
    </citation>
    <scope>NUCLEOTIDE SEQUENCE [LARGE SCALE GENOMIC DNA]</scope>
    <source>
        <strain evidence="6 7">CS505</strain>
    </source>
</reference>
<proteinExistence type="predicted"/>
<keyword evidence="3" id="KW-0106">Calcium</keyword>
<dbReference type="InterPro" id="IPR012334">
    <property type="entry name" value="Pectin_lyas_fold"/>
</dbReference>
<dbReference type="InterPro" id="IPR053784">
    <property type="entry name" value="Choice_anch_U_dom"/>
</dbReference>
<dbReference type="InterPro" id="IPR015919">
    <property type="entry name" value="Cadherin-like_sf"/>
</dbReference>
<evidence type="ECO:0000256" key="4">
    <source>
        <dbReference type="ARBA" id="ARBA00023136"/>
    </source>
</evidence>
<dbReference type="GO" id="GO:0016342">
    <property type="term" value="C:catenin complex"/>
    <property type="evidence" value="ECO:0007669"/>
    <property type="project" value="TreeGrafter"/>
</dbReference>
<dbReference type="PANTHER" id="PTHR24027">
    <property type="entry name" value="CADHERIN-23"/>
    <property type="match status" value="1"/>
</dbReference>
<evidence type="ECO:0000313" key="7">
    <source>
        <dbReference type="Proteomes" id="UP000093903"/>
    </source>
</evidence>
<evidence type="ECO:0000256" key="2">
    <source>
        <dbReference type="ARBA" id="ARBA00022737"/>
    </source>
</evidence>
<gene>
    <name evidence="6" type="ORF">A9P98_13825</name>
</gene>
<dbReference type="InterPro" id="IPR002126">
    <property type="entry name" value="Cadherin-like_dom"/>
</dbReference>
<evidence type="ECO:0000313" key="6">
    <source>
        <dbReference type="EMBL" id="OBU77234.1"/>
    </source>
</evidence>
<dbReference type="NCBIfam" id="NF041766">
    <property type="entry name" value="choice_anch_U"/>
    <property type="match status" value="1"/>
</dbReference>
<dbReference type="GO" id="GO:0005509">
    <property type="term" value="F:calcium ion binding"/>
    <property type="evidence" value="ECO:0007669"/>
    <property type="project" value="InterPro"/>
</dbReference>
<dbReference type="InterPro" id="IPR039808">
    <property type="entry name" value="Cadherin"/>
</dbReference>
<evidence type="ECO:0000256" key="3">
    <source>
        <dbReference type="ARBA" id="ARBA00022837"/>
    </source>
</evidence>
<organism evidence="6 7">
    <name type="scientific">Cylindrospermopsis raciborskii CS-505</name>
    <dbReference type="NCBI Taxonomy" id="533240"/>
    <lineage>
        <taxon>Bacteria</taxon>
        <taxon>Bacillati</taxon>
        <taxon>Cyanobacteriota</taxon>
        <taxon>Cyanophyceae</taxon>
        <taxon>Nostocales</taxon>
        <taxon>Aphanizomenonaceae</taxon>
        <taxon>Cylindrospermopsis</taxon>
    </lineage>
</organism>
<dbReference type="Gene3D" id="2.60.40.10">
    <property type="entry name" value="Immunoglobulins"/>
    <property type="match status" value="1"/>
</dbReference>
<dbReference type="GO" id="GO:0016477">
    <property type="term" value="P:cell migration"/>
    <property type="evidence" value="ECO:0007669"/>
    <property type="project" value="TreeGrafter"/>
</dbReference>
<feature type="domain" description="Cadherin" evidence="5">
    <location>
        <begin position="1108"/>
        <end position="1185"/>
    </location>
</feature>
<dbReference type="RefSeq" id="WP_006276191.1">
    <property type="nucleotide sequence ID" value="NZ_ACYA01000012.1"/>
</dbReference>
<dbReference type="InterPro" id="IPR006626">
    <property type="entry name" value="PbH1"/>
</dbReference>
<dbReference type="InterPro" id="IPR025193">
    <property type="entry name" value="DUF4114"/>
</dbReference>
<keyword evidence="2" id="KW-0677">Repeat</keyword>
<protein>
    <recommendedName>
        <fullName evidence="5">Cadherin domain-containing protein</fullName>
    </recommendedName>
</protein>
<feature type="domain" description="Cadherin" evidence="5">
    <location>
        <begin position="541"/>
        <end position="654"/>
    </location>
</feature>
<dbReference type="PROSITE" id="PS50268">
    <property type="entry name" value="CADHERIN_2"/>
    <property type="match status" value="4"/>
</dbReference>
<dbReference type="SMART" id="SM00710">
    <property type="entry name" value="PbH1"/>
    <property type="match status" value="9"/>
</dbReference>
<dbReference type="GO" id="GO:0045296">
    <property type="term" value="F:cadherin binding"/>
    <property type="evidence" value="ECO:0007669"/>
    <property type="project" value="TreeGrafter"/>
</dbReference>
<dbReference type="PANTHER" id="PTHR24027:SF438">
    <property type="entry name" value="CADHERIN 23"/>
    <property type="match status" value="1"/>
</dbReference>
<keyword evidence="4" id="KW-0472">Membrane</keyword>
<dbReference type="Gene3D" id="2.160.20.10">
    <property type="entry name" value="Single-stranded right-handed beta-helix, Pectin lyase-like"/>
    <property type="match status" value="1"/>
</dbReference>
<evidence type="ECO:0000256" key="1">
    <source>
        <dbReference type="ARBA" id="ARBA00004370"/>
    </source>
</evidence>
<dbReference type="GO" id="GO:0007156">
    <property type="term" value="P:homophilic cell adhesion via plasma membrane adhesion molecules"/>
    <property type="evidence" value="ECO:0007669"/>
    <property type="project" value="InterPro"/>
</dbReference>
<dbReference type="CDD" id="cd11304">
    <property type="entry name" value="Cadherin_repeat"/>
    <property type="match status" value="4"/>
</dbReference>
<dbReference type="Proteomes" id="UP000093903">
    <property type="component" value="Unassembled WGS sequence"/>
</dbReference>
<dbReference type="Pfam" id="PF00028">
    <property type="entry name" value="Cadherin"/>
    <property type="match status" value="1"/>
</dbReference>
<dbReference type="InterPro" id="IPR013783">
    <property type="entry name" value="Ig-like_fold"/>
</dbReference>
<dbReference type="SUPFAM" id="SSF51126">
    <property type="entry name" value="Pectin lyase-like"/>
    <property type="match status" value="1"/>
</dbReference>
<evidence type="ECO:0000259" key="5">
    <source>
        <dbReference type="PROSITE" id="PS50268"/>
    </source>
</evidence>
<dbReference type="Gene3D" id="2.60.40.2700">
    <property type="match status" value="1"/>
</dbReference>